<feature type="region of interest" description="Disordered" evidence="1">
    <location>
        <begin position="412"/>
        <end position="448"/>
    </location>
</feature>
<feature type="transmembrane region" description="Helical" evidence="2">
    <location>
        <begin position="85"/>
        <end position="104"/>
    </location>
</feature>
<evidence type="ECO:0000256" key="1">
    <source>
        <dbReference type="SAM" id="MobiDB-lite"/>
    </source>
</evidence>
<feature type="transmembrane region" description="Helical" evidence="2">
    <location>
        <begin position="210"/>
        <end position="232"/>
    </location>
</feature>
<keyword evidence="2" id="KW-1133">Transmembrane helix</keyword>
<reference evidence="3 4" key="1">
    <citation type="submission" date="2016-10" db="EMBL/GenBank/DDBJ databases">
        <authorList>
            <person name="de Groot N.N."/>
        </authorList>
    </citation>
    <scope>NUCLEOTIDE SEQUENCE [LARGE SCALE GENOMIC DNA]</scope>
    <source>
        <strain evidence="3 4">CGMCC 1.6291</strain>
    </source>
</reference>
<feature type="transmembrane region" description="Helical" evidence="2">
    <location>
        <begin position="61"/>
        <end position="79"/>
    </location>
</feature>
<dbReference type="EMBL" id="FOEG01000003">
    <property type="protein sequence ID" value="SEO80395.1"/>
    <property type="molecule type" value="Genomic_DNA"/>
</dbReference>
<evidence type="ECO:0000256" key="2">
    <source>
        <dbReference type="SAM" id="Phobius"/>
    </source>
</evidence>
<dbReference type="Proteomes" id="UP000199657">
    <property type="component" value="Unassembled WGS sequence"/>
</dbReference>
<keyword evidence="4" id="KW-1185">Reference proteome</keyword>
<organism evidence="3 4">
    <name type="scientific">Aquisalimonas asiatica</name>
    <dbReference type="NCBI Taxonomy" id="406100"/>
    <lineage>
        <taxon>Bacteria</taxon>
        <taxon>Pseudomonadati</taxon>
        <taxon>Pseudomonadota</taxon>
        <taxon>Gammaproteobacteria</taxon>
        <taxon>Chromatiales</taxon>
        <taxon>Ectothiorhodospiraceae</taxon>
        <taxon>Aquisalimonas</taxon>
    </lineage>
</organism>
<name>A0A1H8SP98_9GAMM</name>
<feature type="transmembrane region" description="Helical" evidence="2">
    <location>
        <begin position="12"/>
        <end position="29"/>
    </location>
</feature>
<keyword evidence="2" id="KW-0812">Transmembrane</keyword>
<evidence type="ECO:0008006" key="5">
    <source>
        <dbReference type="Google" id="ProtNLM"/>
    </source>
</evidence>
<feature type="transmembrane region" description="Helical" evidence="2">
    <location>
        <begin position="252"/>
        <end position="271"/>
    </location>
</feature>
<dbReference type="OrthoDB" id="9775474at2"/>
<gene>
    <name evidence="3" type="ORF">SAMN04488052_103105</name>
</gene>
<protein>
    <recommendedName>
        <fullName evidence="5">O-antigen ligase like membrane protein</fullName>
    </recommendedName>
</protein>
<dbReference type="RefSeq" id="WP_139209176.1">
    <property type="nucleotide sequence ID" value="NZ_FOEG01000003.1"/>
</dbReference>
<accession>A0A1H8SP98</accession>
<evidence type="ECO:0000313" key="3">
    <source>
        <dbReference type="EMBL" id="SEO80395.1"/>
    </source>
</evidence>
<keyword evidence="2" id="KW-0472">Membrane</keyword>
<feature type="transmembrane region" description="Helical" evidence="2">
    <location>
        <begin position="116"/>
        <end position="135"/>
    </location>
</feature>
<proteinExistence type="predicted"/>
<feature type="transmembrane region" description="Helical" evidence="2">
    <location>
        <begin position="35"/>
        <end position="54"/>
    </location>
</feature>
<sequence>MSALRLCSTVSFSLALTFIFSMGVVLTSWAAVGFFWYLCYLVAIFTISIYFFAGGEGSRKGAALCFLVFLYVLWLVAPFRTFDEVLRGDLIFVAVAAYCFLPVFWKLDVGERVRRLVGIVGLAVVPIWVGLVAGLDVPWIEVVQDFREDDAQYYRLYPGTVVLSSQVFHLAGADVFRASGLFREPGHFAIICSLLLAVNSYRIRDKYDFGLLLGGVLSFSVSFFFLLLFFFLCTVVERVLHGKGGGGHRKGMVFFAMLTSLVVLLFLASIASSERVEDSGLADRVLYGHLQHQSITGILDARVRGDVEYVMDGMSDWDRMVGVGSHALERFDVRMTDLRGKLVKHGYIGIGMCLVLYGYLIWLVRPLSVQMFLFGVLVIVLLHRAWMVDQAWFLFLFIFFAVLGSERRRRGGEQGRVSGGGYNPDCPHRFLGRRSPRRSGEAMQNGNI</sequence>
<feature type="transmembrane region" description="Helical" evidence="2">
    <location>
        <begin position="345"/>
        <end position="364"/>
    </location>
</feature>
<feature type="transmembrane region" description="Helical" evidence="2">
    <location>
        <begin position="186"/>
        <end position="203"/>
    </location>
</feature>
<dbReference type="AlphaFoldDB" id="A0A1H8SP98"/>
<feature type="transmembrane region" description="Helical" evidence="2">
    <location>
        <begin position="370"/>
        <end position="403"/>
    </location>
</feature>
<evidence type="ECO:0000313" key="4">
    <source>
        <dbReference type="Proteomes" id="UP000199657"/>
    </source>
</evidence>